<reference evidence="2 3" key="1">
    <citation type="submission" date="2024-03" db="EMBL/GenBank/DDBJ databases">
        <title>Human intestinal bacterial collection.</title>
        <authorList>
            <person name="Pauvert C."/>
            <person name="Hitch T.C.A."/>
            <person name="Clavel T."/>
        </authorList>
    </citation>
    <scope>NUCLEOTIDE SEQUENCE [LARGE SCALE GENOMIC DNA]</scope>
    <source>
        <strain evidence="2 3">CLA-KB-H122</strain>
    </source>
</reference>
<dbReference type="Proteomes" id="UP001460202">
    <property type="component" value="Unassembled WGS sequence"/>
</dbReference>
<evidence type="ECO:0008006" key="4">
    <source>
        <dbReference type="Google" id="ProtNLM"/>
    </source>
</evidence>
<dbReference type="RefSeq" id="WP_349094211.1">
    <property type="nucleotide sequence ID" value="NZ_JBBMFL010000009.1"/>
</dbReference>
<evidence type="ECO:0000256" key="1">
    <source>
        <dbReference type="SAM" id="SignalP"/>
    </source>
</evidence>
<proteinExistence type="predicted"/>
<keyword evidence="1" id="KW-0732">Signal</keyword>
<name>A0ABV1GXE2_9BACT</name>
<evidence type="ECO:0000313" key="2">
    <source>
        <dbReference type="EMBL" id="MEQ2545077.1"/>
    </source>
</evidence>
<comment type="caution">
    <text evidence="2">The sequence shown here is derived from an EMBL/GenBank/DDBJ whole genome shotgun (WGS) entry which is preliminary data.</text>
</comment>
<protein>
    <recommendedName>
        <fullName evidence="4">Lipoprotein</fullName>
    </recommendedName>
</protein>
<feature type="signal peptide" evidence="1">
    <location>
        <begin position="1"/>
        <end position="22"/>
    </location>
</feature>
<keyword evidence="3" id="KW-1185">Reference proteome</keyword>
<dbReference type="EMBL" id="JBBMFL010000009">
    <property type="protein sequence ID" value="MEQ2545077.1"/>
    <property type="molecule type" value="Genomic_DNA"/>
</dbReference>
<gene>
    <name evidence="2" type="ORF">WMO46_08980</name>
</gene>
<sequence>MKTSFTQTMIAILAIFALSSCSKEFYQVLTAESKSVETQQTGMVYEDENCKITYNLWAPHGNAGFIFYNKTDKNIIVDLKECFFVFNGYANDYYLNRSYVYGKSANIGMGKSLGKSASYSETLSGTLYGDWFGYNASVSGSMSGSIGASQNNTTFVQAGANASIEIKEQDLICIPPKTSKLFYEYQILENIYRECGFLLAPKKSGVKHLKYTNANSPIKFGNVISYKIGENGSPVVVNNDFYVADIANITADSFTTNIKIEKDCMGKSYITSQYKTVCKEQAPNKFYIKYVQNAKSSDKY</sequence>
<organism evidence="2 3">
    <name type="scientific">Alistipes intestinihominis</name>
    <dbReference type="NCBI Taxonomy" id="3133172"/>
    <lineage>
        <taxon>Bacteria</taxon>
        <taxon>Pseudomonadati</taxon>
        <taxon>Bacteroidota</taxon>
        <taxon>Bacteroidia</taxon>
        <taxon>Bacteroidales</taxon>
        <taxon>Rikenellaceae</taxon>
        <taxon>Alistipes</taxon>
    </lineage>
</organism>
<evidence type="ECO:0000313" key="3">
    <source>
        <dbReference type="Proteomes" id="UP001460202"/>
    </source>
</evidence>
<feature type="chain" id="PRO_5046749761" description="Lipoprotein" evidence="1">
    <location>
        <begin position="23"/>
        <end position="300"/>
    </location>
</feature>
<dbReference type="PROSITE" id="PS51257">
    <property type="entry name" value="PROKAR_LIPOPROTEIN"/>
    <property type="match status" value="1"/>
</dbReference>
<accession>A0ABV1GXE2</accession>